<name>A0A921L900_9LACO</name>
<sequence length="86" mass="9925">MLLSLKKWGNSTAIRLPKALLEEVGIHDNNASFEAEVKNGSIILKEKKKVESLEELFSGFDTESYFKDKEDNLEYDWDEPQGKEIF</sequence>
<organism evidence="2 3">
    <name type="scientific">Companilactobacillus farciminis</name>
    <dbReference type="NCBI Taxonomy" id="1612"/>
    <lineage>
        <taxon>Bacteria</taxon>
        <taxon>Bacillati</taxon>
        <taxon>Bacillota</taxon>
        <taxon>Bacilli</taxon>
        <taxon>Lactobacillales</taxon>
        <taxon>Lactobacillaceae</taxon>
        <taxon>Companilactobacillus</taxon>
    </lineage>
</organism>
<dbReference type="Pfam" id="PF04014">
    <property type="entry name" value="MazE_antitoxin"/>
    <property type="match status" value="1"/>
</dbReference>
<dbReference type="GO" id="GO:0003677">
    <property type="term" value="F:DNA binding"/>
    <property type="evidence" value="ECO:0007669"/>
    <property type="project" value="UniProtKB-KW"/>
</dbReference>
<dbReference type="AlphaFoldDB" id="A0A921L900"/>
<dbReference type="Proteomes" id="UP000747013">
    <property type="component" value="Unassembled WGS sequence"/>
</dbReference>
<proteinExistence type="predicted"/>
<dbReference type="InterPro" id="IPR039052">
    <property type="entry name" value="Antitox_PemI-like"/>
</dbReference>
<feature type="domain" description="SpoVT-AbrB" evidence="1">
    <location>
        <begin position="6"/>
        <end position="50"/>
    </location>
</feature>
<protein>
    <submittedName>
        <fullName evidence="2">AbrB/MazE/SpoVT family DNA-binding domain-containing protein</fullName>
    </submittedName>
</protein>
<dbReference type="EMBL" id="DYWC01000093">
    <property type="protein sequence ID" value="HJF86595.1"/>
    <property type="molecule type" value="Genomic_DNA"/>
</dbReference>
<dbReference type="InterPro" id="IPR007159">
    <property type="entry name" value="SpoVT-AbrB_dom"/>
</dbReference>
<reference evidence="2" key="1">
    <citation type="journal article" date="2021" name="PeerJ">
        <title>Extensive microbial diversity within the chicken gut microbiome revealed by metagenomics and culture.</title>
        <authorList>
            <person name="Gilroy R."/>
            <person name="Ravi A."/>
            <person name="Getino M."/>
            <person name="Pursley I."/>
            <person name="Horton D.L."/>
            <person name="Alikhan N.F."/>
            <person name="Baker D."/>
            <person name="Gharbi K."/>
            <person name="Hall N."/>
            <person name="Watson M."/>
            <person name="Adriaenssens E.M."/>
            <person name="Foster-Nyarko E."/>
            <person name="Jarju S."/>
            <person name="Secka A."/>
            <person name="Antonio M."/>
            <person name="Oren A."/>
            <person name="Chaudhuri R.R."/>
            <person name="La Ragione R."/>
            <person name="Hildebrand F."/>
            <person name="Pallen M.J."/>
        </authorList>
    </citation>
    <scope>NUCLEOTIDE SEQUENCE</scope>
    <source>
        <strain evidence="2">7886</strain>
    </source>
</reference>
<evidence type="ECO:0000313" key="2">
    <source>
        <dbReference type="EMBL" id="HJF86595.1"/>
    </source>
</evidence>
<evidence type="ECO:0000313" key="3">
    <source>
        <dbReference type="Proteomes" id="UP000747013"/>
    </source>
</evidence>
<comment type="caution">
    <text evidence="2">The sequence shown here is derived from an EMBL/GenBank/DDBJ whole genome shotgun (WGS) entry which is preliminary data.</text>
</comment>
<dbReference type="InterPro" id="IPR037914">
    <property type="entry name" value="SpoVT-AbrB_sf"/>
</dbReference>
<dbReference type="Gene3D" id="2.10.260.10">
    <property type="match status" value="1"/>
</dbReference>
<dbReference type="SUPFAM" id="SSF89447">
    <property type="entry name" value="AbrB/MazE/MraZ-like"/>
    <property type="match status" value="1"/>
</dbReference>
<gene>
    <name evidence="2" type="ORF">K8V88_04075</name>
</gene>
<dbReference type="SMART" id="SM00966">
    <property type="entry name" value="SpoVT_AbrB"/>
    <property type="match status" value="1"/>
</dbReference>
<evidence type="ECO:0000259" key="1">
    <source>
        <dbReference type="SMART" id="SM00966"/>
    </source>
</evidence>
<accession>A0A921L900</accession>
<dbReference type="PANTHER" id="PTHR40516">
    <property type="entry name" value="ANTITOXIN CHPS-RELATED"/>
    <property type="match status" value="1"/>
</dbReference>
<dbReference type="PANTHER" id="PTHR40516:SF1">
    <property type="entry name" value="ANTITOXIN CHPS-RELATED"/>
    <property type="match status" value="1"/>
</dbReference>
<dbReference type="GO" id="GO:0097351">
    <property type="term" value="F:toxin sequestering activity"/>
    <property type="evidence" value="ECO:0007669"/>
    <property type="project" value="InterPro"/>
</dbReference>
<keyword evidence="2" id="KW-0238">DNA-binding</keyword>
<reference evidence="2" key="2">
    <citation type="submission" date="2021-09" db="EMBL/GenBank/DDBJ databases">
        <authorList>
            <person name="Gilroy R."/>
        </authorList>
    </citation>
    <scope>NUCLEOTIDE SEQUENCE</scope>
    <source>
        <strain evidence="2">7886</strain>
    </source>
</reference>